<sequence length="111" mass="11916">MAEEQSAALAQAMQLMVNAGDAKKAAKKALAAARAGKMTVAKQQLATAQATLNEAHNIQTKMLTAEAQGKKVELTLLIVHAQDHLMTAITYVDLAEEIVHLYGRLNQPAHE</sequence>
<accession>A0ABT7VK59</accession>
<dbReference type="PANTHER" id="PTHR34382:SF7">
    <property type="entry name" value="PTS SYSTEM N,N'-DIACETYLCHITOBIOSE-SPECIFIC EIIA COMPONENT"/>
    <property type="match status" value="1"/>
</dbReference>
<dbReference type="Pfam" id="PF02255">
    <property type="entry name" value="PTS_IIA"/>
    <property type="match status" value="1"/>
</dbReference>
<reference evidence="2" key="1">
    <citation type="submission" date="2023-06" db="EMBL/GenBank/DDBJ databases">
        <title>Identification and characterization of horizontal gene transfer across gut microbiota members of farm animals based on homology search.</title>
        <authorList>
            <person name="Schwarzerova J."/>
            <person name="Nykrynova M."/>
            <person name="Jureckova K."/>
            <person name="Cejkova D."/>
            <person name="Rychlik I."/>
        </authorList>
    </citation>
    <scope>NUCLEOTIDE SEQUENCE</scope>
    <source>
        <strain evidence="2">105_WCHN</strain>
    </source>
</reference>
<reference evidence="2" key="2">
    <citation type="submission" date="2023-06" db="EMBL/GenBank/DDBJ databases">
        <authorList>
            <person name="Zeman M."/>
            <person name="Kubasova T."/>
            <person name="Jahodarova E."/>
            <person name="Nykrynova M."/>
            <person name="Rychlik I."/>
        </authorList>
    </citation>
    <scope>NUCLEOTIDE SEQUENCE</scope>
    <source>
        <strain evidence="2">105_WCHN</strain>
    </source>
</reference>
<comment type="caution">
    <text evidence="2">The sequence shown here is derived from an EMBL/GenBank/DDBJ whole genome shotgun (WGS) entry which is preliminary data.</text>
</comment>
<dbReference type="PIRSF" id="PIRSF000699">
    <property type="entry name" value="PTS_IILac_III"/>
    <property type="match status" value="1"/>
</dbReference>
<gene>
    <name evidence="2" type="ORF">QUW46_00720</name>
</gene>
<dbReference type="Proteomes" id="UP001529423">
    <property type="component" value="Unassembled WGS sequence"/>
</dbReference>
<dbReference type="InterPro" id="IPR003188">
    <property type="entry name" value="PTS_IIA_lac/cel"/>
</dbReference>
<dbReference type="PROSITE" id="PS51095">
    <property type="entry name" value="PTS_EIIA_TYPE_3"/>
    <property type="match status" value="1"/>
</dbReference>
<keyword evidence="3" id="KW-1185">Reference proteome</keyword>
<protein>
    <submittedName>
        <fullName evidence="2">PTS lactose/cellobiose transporter subunit IIA</fullName>
    </submittedName>
</protein>
<name>A0ABT7VK59_9LACO</name>
<evidence type="ECO:0000313" key="2">
    <source>
        <dbReference type="EMBL" id="MDM8333109.1"/>
    </source>
</evidence>
<proteinExistence type="predicted"/>
<dbReference type="EMBL" id="JAUDEO010000002">
    <property type="protein sequence ID" value="MDM8333109.1"/>
    <property type="molecule type" value="Genomic_DNA"/>
</dbReference>
<dbReference type="RefSeq" id="WP_289558676.1">
    <property type="nucleotide sequence ID" value="NZ_JAUDEO010000002.1"/>
</dbReference>
<evidence type="ECO:0000256" key="1">
    <source>
        <dbReference type="PROSITE-ProRule" id="PRU00418"/>
    </source>
</evidence>
<evidence type="ECO:0000313" key="3">
    <source>
        <dbReference type="Proteomes" id="UP001529423"/>
    </source>
</evidence>
<dbReference type="PANTHER" id="PTHR34382">
    <property type="entry name" value="PTS SYSTEM N,N'-DIACETYLCHITOBIOSE-SPECIFIC EIIA COMPONENT"/>
    <property type="match status" value="1"/>
</dbReference>
<feature type="modified residue" description="Phosphohistidine; by HPr" evidence="1">
    <location>
        <position position="80"/>
    </location>
</feature>
<organism evidence="2 3">
    <name type="scientific">Limosilactobacillus panis</name>
    <dbReference type="NCBI Taxonomy" id="47493"/>
    <lineage>
        <taxon>Bacteria</taxon>
        <taxon>Bacillati</taxon>
        <taxon>Bacillota</taxon>
        <taxon>Bacilli</taxon>
        <taxon>Lactobacillales</taxon>
        <taxon>Lactobacillaceae</taxon>
        <taxon>Limosilactobacillus</taxon>
    </lineage>
</organism>